<comment type="caution">
    <text evidence="1">The sequence shown here is derived from an EMBL/GenBank/DDBJ whole genome shotgun (WGS) entry which is preliminary data.</text>
</comment>
<proteinExistence type="predicted"/>
<evidence type="ECO:0000313" key="1">
    <source>
        <dbReference type="EMBL" id="VDI07643.1"/>
    </source>
</evidence>
<dbReference type="EMBL" id="UYJE01002076">
    <property type="protein sequence ID" value="VDI07643.1"/>
    <property type="molecule type" value="Genomic_DNA"/>
</dbReference>
<sequence>MWSLDVRTFLAMEEITALDKYEQQVDLMNECRSFYYSRLQKTEHYKKIFGIEPTKETTGIAKKEKPLVSSMQRLQREIVSLLDQDLVLMRQLLTLNENIEEMKSRTFHGYSKESFGSSTSMFYLQGRYLSESDSHDPLSTVASQSEMEHMCQESETVFEDIQNLVDGHQSDDFKDDTVTLKHIVSTDSGFDECK</sequence>
<reference evidence="1" key="1">
    <citation type="submission" date="2018-11" db="EMBL/GenBank/DDBJ databases">
        <authorList>
            <person name="Alioto T."/>
            <person name="Alioto T."/>
        </authorList>
    </citation>
    <scope>NUCLEOTIDE SEQUENCE</scope>
</reference>
<dbReference type="Proteomes" id="UP000596742">
    <property type="component" value="Unassembled WGS sequence"/>
</dbReference>
<accession>A0A8B6CN98</accession>
<gene>
    <name evidence="1" type="ORF">MGAL_10B073515</name>
</gene>
<protein>
    <submittedName>
        <fullName evidence="1">Uncharacterized protein</fullName>
    </submittedName>
</protein>
<dbReference type="OrthoDB" id="6056069at2759"/>
<organism evidence="1 2">
    <name type="scientific">Mytilus galloprovincialis</name>
    <name type="common">Mediterranean mussel</name>
    <dbReference type="NCBI Taxonomy" id="29158"/>
    <lineage>
        <taxon>Eukaryota</taxon>
        <taxon>Metazoa</taxon>
        <taxon>Spiralia</taxon>
        <taxon>Lophotrochozoa</taxon>
        <taxon>Mollusca</taxon>
        <taxon>Bivalvia</taxon>
        <taxon>Autobranchia</taxon>
        <taxon>Pteriomorphia</taxon>
        <taxon>Mytilida</taxon>
        <taxon>Mytiloidea</taxon>
        <taxon>Mytilidae</taxon>
        <taxon>Mytilinae</taxon>
        <taxon>Mytilus</taxon>
    </lineage>
</organism>
<evidence type="ECO:0000313" key="2">
    <source>
        <dbReference type="Proteomes" id="UP000596742"/>
    </source>
</evidence>
<name>A0A8B6CN98_MYTGA</name>
<keyword evidence="2" id="KW-1185">Reference proteome</keyword>
<dbReference type="AlphaFoldDB" id="A0A8B6CN98"/>